<dbReference type="GO" id="GO:0005886">
    <property type="term" value="C:plasma membrane"/>
    <property type="evidence" value="ECO:0007669"/>
    <property type="project" value="InterPro"/>
</dbReference>
<evidence type="ECO:0000313" key="3">
    <source>
        <dbReference type="EMBL" id="OEJ86407.1"/>
    </source>
</evidence>
<feature type="transmembrane region" description="Helical" evidence="2">
    <location>
        <begin position="530"/>
        <end position="553"/>
    </location>
</feature>
<evidence type="ECO:0000313" key="4">
    <source>
        <dbReference type="Proteomes" id="UP000095728"/>
    </source>
</evidence>
<comment type="caution">
    <text evidence="3">The sequence shown here is derived from an EMBL/GenBank/DDBJ whole genome shotgun (WGS) entry which is preliminary data.</text>
</comment>
<keyword evidence="4" id="KW-1185">Reference proteome</keyword>
<dbReference type="Pfam" id="PF06687">
    <property type="entry name" value="SUR7"/>
    <property type="match status" value="1"/>
</dbReference>
<dbReference type="GO" id="GO:0051285">
    <property type="term" value="C:cell cortex of cell tip"/>
    <property type="evidence" value="ECO:0007669"/>
    <property type="project" value="TreeGrafter"/>
</dbReference>
<name>A0A1E5RHP5_9ASCO</name>
<protein>
    <submittedName>
        <fullName evidence="3">Cell membrane protein</fullName>
    </submittedName>
</protein>
<accession>A0A1E5RHP5</accession>
<evidence type="ECO:0000256" key="1">
    <source>
        <dbReference type="SAM" id="MobiDB-lite"/>
    </source>
</evidence>
<dbReference type="AlphaFoldDB" id="A0A1E5RHP5"/>
<dbReference type="InterPro" id="IPR009571">
    <property type="entry name" value="SUR7/Rim9-like_fungi"/>
</dbReference>
<dbReference type="Proteomes" id="UP000095728">
    <property type="component" value="Unassembled WGS sequence"/>
</dbReference>
<evidence type="ECO:0000256" key="2">
    <source>
        <dbReference type="SAM" id="Phobius"/>
    </source>
</evidence>
<dbReference type="PANTHER" id="PTHR28019">
    <property type="entry name" value="CELL MEMBRANE PROTEIN YLR413W-RELATED"/>
    <property type="match status" value="1"/>
</dbReference>
<keyword evidence="2" id="KW-1133">Transmembrane helix</keyword>
<dbReference type="InterPro" id="IPR052413">
    <property type="entry name" value="SUR7_domain"/>
</dbReference>
<keyword evidence="2" id="KW-0812">Transmembrane</keyword>
<sequence length="664" mass="70980">MKACALFYPIVALFTLAIFLFNIFNIAGSASGRLSNVYMGEATIRHINVTKILPNVAPIVNVFAQGLTAPNTNTTQIFDSMLALGQSAALKPVLGLMASSEDLPATMDALYTLTPIAASASNNKLSTEMAELIQNTNNQTLLLESLISLSGSNTTATTAALVPVMKLLQNTNNATYTLEILASLSTASEEIPSAELKSILDLLGDSTNITATLGDFQILSTGSSAINTTVEAEIFNAIQTSTNLTQTFAGLTMAATSEEKPFITALADLLTQSSNSTATLIDLSTILTAQQAQQASNSSAALQASAASLKSLSALLASSTNSTLTLQTLPTLLSTSSSDSATQLKNLAGVLENSKNQTLSLQIISDLESSVSASTLSTVIPAFVKLLAASTNVNTTLTDLATVSAITQSNATSLTPLIAIMNAYENSANVSEEYIYQNIMPSMFDKMHLATDFRLGILSLCRYSSEGVKYGCTKAHSVQSFYMKDILYNELETSYFSPYVKALNLTKDDVIIVGDLVKDQKYYVPAVRTLLAFSIISFILAIFIFFGTCASMVKSVPMFDKINAFVSAPCLFISSLISSIILGALCHIIKKGLKHDNYNVSFKYGSAFWGLSWTGFVLAFFVAVFAFAKQIRHPKKSAADEEQFQEESTGESSEDFSVKKEISA</sequence>
<feature type="region of interest" description="Disordered" evidence="1">
    <location>
        <begin position="636"/>
        <end position="664"/>
    </location>
</feature>
<dbReference type="OrthoDB" id="4068213at2759"/>
<proteinExistence type="predicted"/>
<feature type="compositionally biased region" description="Acidic residues" evidence="1">
    <location>
        <begin position="640"/>
        <end position="654"/>
    </location>
</feature>
<dbReference type="InParanoid" id="A0A1E5RHP5"/>
<dbReference type="PANTHER" id="PTHR28019:SF2">
    <property type="entry name" value="CELL MEMBRANE PROTEIN YLR413W-RELATED"/>
    <property type="match status" value="1"/>
</dbReference>
<feature type="transmembrane region" description="Helical" evidence="2">
    <location>
        <begin position="565"/>
        <end position="590"/>
    </location>
</feature>
<dbReference type="FunCoup" id="A0A1E5RHP5">
    <property type="interactions" value="48"/>
</dbReference>
<dbReference type="EMBL" id="LPNM01000006">
    <property type="protein sequence ID" value="OEJ86407.1"/>
    <property type="molecule type" value="Genomic_DNA"/>
</dbReference>
<keyword evidence="2" id="KW-0472">Membrane</keyword>
<feature type="transmembrane region" description="Helical" evidence="2">
    <location>
        <begin position="610"/>
        <end position="628"/>
    </location>
</feature>
<dbReference type="Gene3D" id="1.20.140.150">
    <property type="match status" value="1"/>
</dbReference>
<dbReference type="GO" id="GO:0031505">
    <property type="term" value="P:fungal-type cell wall organization"/>
    <property type="evidence" value="ECO:0007669"/>
    <property type="project" value="TreeGrafter"/>
</dbReference>
<organism evidence="3 4">
    <name type="scientific">Hanseniaspora osmophila</name>
    <dbReference type="NCBI Taxonomy" id="56408"/>
    <lineage>
        <taxon>Eukaryota</taxon>
        <taxon>Fungi</taxon>
        <taxon>Dikarya</taxon>
        <taxon>Ascomycota</taxon>
        <taxon>Saccharomycotina</taxon>
        <taxon>Saccharomycetes</taxon>
        <taxon>Saccharomycodales</taxon>
        <taxon>Saccharomycodaceae</taxon>
        <taxon>Hanseniaspora</taxon>
    </lineage>
</organism>
<reference evidence="4" key="1">
    <citation type="journal article" date="2016" name="Genome Announc.">
        <title>Genome sequences of three species of Hanseniaspora isolated from spontaneous wine fermentations.</title>
        <authorList>
            <person name="Sternes P.R."/>
            <person name="Lee D."/>
            <person name="Kutyna D.R."/>
            <person name="Borneman A.R."/>
        </authorList>
    </citation>
    <scope>NUCLEOTIDE SEQUENCE [LARGE SCALE GENOMIC DNA]</scope>
    <source>
        <strain evidence="4">AWRI3579</strain>
    </source>
</reference>
<gene>
    <name evidence="3" type="ORF">AWRI3579_g1242</name>
</gene>